<dbReference type="SUPFAM" id="SSF47473">
    <property type="entry name" value="EF-hand"/>
    <property type="match status" value="1"/>
</dbReference>
<evidence type="ECO:0000313" key="3">
    <source>
        <dbReference type="EMBL" id="KZT55359.1"/>
    </source>
</evidence>
<protein>
    <recommendedName>
        <fullName evidence="2">EH domain-containing protein</fullName>
    </recommendedName>
</protein>
<dbReference type="InParanoid" id="A0A165ER08"/>
<dbReference type="STRING" id="1353952.A0A165ER08"/>
<feature type="region of interest" description="Disordered" evidence="1">
    <location>
        <begin position="1"/>
        <end position="24"/>
    </location>
</feature>
<keyword evidence="4" id="KW-1185">Reference proteome</keyword>
<dbReference type="Gene3D" id="1.10.238.10">
    <property type="entry name" value="EF-hand"/>
    <property type="match status" value="1"/>
</dbReference>
<organism evidence="3 4">
    <name type="scientific">Calocera cornea HHB12733</name>
    <dbReference type="NCBI Taxonomy" id="1353952"/>
    <lineage>
        <taxon>Eukaryota</taxon>
        <taxon>Fungi</taxon>
        <taxon>Dikarya</taxon>
        <taxon>Basidiomycota</taxon>
        <taxon>Agaricomycotina</taxon>
        <taxon>Dacrymycetes</taxon>
        <taxon>Dacrymycetales</taxon>
        <taxon>Dacrymycetaceae</taxon>
        <taxon>Calocera</taxon>
    </lineage>
</organism>
<dbReference type="Proteomes" id="UP000076842">
    <property type="component" value="Unassembled WGS sequence"/>
</dbReference>
<feature type="domain" description="EH" evidence="2">
    <location>
        <begin position="463"/>
        <end position="553"/>
    </location>
</feature>
<dbReference type="InterPro" id="IPR000261">
    <property type="entry name" value="EH_dom"/>
</dbReference>
<name>A0A165ER08_9BASI</name>
<dbReference type="Pfam" id="PF12763">
    <property type="entry name" value="EH"/>
    <property type="match status" value="1"/>
</dbReference>
<dbReference type="SMART" id="SM00027">
    <property type="entry name" value="EH"/>
    <property type="match status" value="1"/>
</dbReference>
<dbReference type="PROSITE" id="PS50031">
    <property type="entry name" value="EH"/>
    <property type="match status" value="1"/>
</dbReference>
<dbReference type="OrthoDB" id="524326at2759"/>
<sequence length="568" mass="64277">MTLLRRFHRDSEETPGRPTEPVPGLDDDMWKLMLRAWSSDRDSRPLLSEIVDYLDPMTLFNSLGDHMDLSTFRYISSTPILRRMLLRKRHQFSRISLSFTADIAAELQNIRELVQFLPPSRWTSVTLQWPSAWGVDKLWFSLFGVHQPPLVAGQLQSLLLNSYVHLNQVAAGALLANSIQTFAPGLKQLIAINTPIFWHKLVAWGLEELRIVNDPMFGSQRPPALSELHGILAASLELKRLCLMYGLASIDPAGSTDDVIPLNRLTMLSIDQVYKEDVDRILGLFSAENLDCMVLGHIQEKRLINTDYVWEEGRMKLRTTTYSAKFLDPSSWWPIMAHSKLRMLSLAAPYVSSKLLLRVLDLPRLEVLDILDGVFVEVDEFEPDSRPCSLTILRSGNSNMVHSIGELTGQFFEPVLGPLDEFLNSDFPGVSILKRYQEYLPVAEKAIWYHTPAAALPPLSREDRAKFTRIFDNTGPYMGLLPAGKARGVMLKSRLPTETVDRILRLADSQRRDHLDLADFIVGMYFVQAMMNDRLPKLPATLPEELYAKAAVSRSDISSPSSPFSPFS</sequence>
<reference evidence="3 4" key="1">
    <citation type="journal article" date="2016" name="Mol. Biol. Evol.">
        <title>Comparative Genomics of Early-Diverging Mushroom-Forming Fungi Provides Insights into the Origins of Lignocellulose Decay Capabilities.</title>
        <authorList>
            <person name="Nagy L.G."/>
            <person name="Riley R."/>
            <person name="Tritt A."/>
            <person name="Adam C."/>
            <person name="Daum C."/>
            <person name="Floudas D."/>
            <person name="Sun H."/>
            <person name="Yadav J.S."/>
            <person name="Pangilinan J."/>
            <person name="Larsson K.H."/>
            <person name="Matsuura K."/>
            <person name="Barry K."/>
            <person name="Labutti K."/>
            <person name="Kuo R."/>
            <person name="Ohm R.A."/>
            <person name="Bhattacharya S.S."/>
            <person name="Shirouzu T."/>
            <person name="Yoshinaga Y."/>
            <person name="Martin F.M."/>
            <person name="Grigoriev I.V."/>
            <person name="Hibbett D.S."/>
        </authorList>
    </citation>
    <scope>NUCLEOTIDE SEQUENCE [LARGE SCALE GENOMIC DNA]</scope>
    <source>
        <strain evidence="3 4">HHB12733</strain>
    </source>
</reference>
<evidence type="ECO:0000313" key="4">
    <source>
        <dbReference type="Proteomes" id="UP000076842"/>
    </source>
</evidence>
<dbReference type="InterPro" id="IPR011992">
    <property type="entry name" value="EF-hand-dom_pair"/>
</dbReference>
<evidence type="ECO:0000259" key="2">
    <source>
        <dbReference type="PROSITE" id="PS50031"/>
    </source>
</evidence>
<gene>
    <name evidence="3" type="ORF">CALCODRAFT_354352</name>
</gene>
<accession>A0A165ER08</accession>
<dbReference type="AlphaFoldDB" id="A0A165ER08"/>
<proteinExistence type="predicted"/>
<evidence type="ECO:0000256" key="1">
    <source>
        <dbReference type="SAM" id="MobiDB-lite"/>
    </source>
</evidence>
<dbReference type="EMBL" id="KV423996">
    <property type="protein sequence ID" value="KZT55359.1"/>
    <property type="molecule type" value="Genomic_DNA"/>
</dbReference>